<dbReference type="InterPro" id="IPR053164">
    <property type="entry name" value="IS1016-like_transposase"/>
</dbReference>
<gene>
    <name evidence="1" type="ORF">RF11_06942</name>
</gene>
<dbReference type="PANTHER" id="PTHR47163">
    <property type="entry name" value="DDE_TNP_IS1595 DOMAIN-CONTAINING PROTEIN"/>
    <property type="match status" value="1"/>
</dbReference>
<organism evidence="1 2">
    <name type="scientific">Thelohanellus kitauei</name>
    <name type="common">Myxosporean</name>
    <dbReference type="NCBI Taxonomy" id="669202"/>
    <lineage>
        <taxon>Eukaryota</taxon>
        <taxon>Metazoa</taxon>
        <taxon>Cnidaria</taxon>
        <taxon>Myxozoa</taxon>
        <taxon>Myxosporea</taxon>
        <taxon>Bivalvulida</taxon>
        <taxon>Platysporina</taxon>
        <taxon>Myxobolidae</taxon>
        <taxon>Thelohanellus</taxon>
    </lineage>
</organism>
<dbReference type="Proteomes" id="UP000031668">
    <property type="component" value="Unassembled WGS sequence"/>
</dbReference>
<reference evidence="1 2" key="1">
    <citation type="journal article" date="2014" name="Genome Biol. Evol.">
        <title>The genome of the myxosporean Thelohanellus kitauei shows adaptations to nutrient acquisition within its fish host.</title>
        <authorList>
            <person name="Yang Y."/>
            <person name="Xiong J."/>
            <person name="Zhou Z."/>
            <person name="Huo F."/>
            <person name="Miao W."/>
            <person name="Ran C."/>
            <person name="Liu Y."/>
            <person name="Zhang J."/>
            <person name="Feng J."/>
            <person name="Wang M."/>
            <person name="Wang M."/>
            <person name="Wang L."/>
            <person name="Yao B."/>
        </authorList>
    </citation>
    <scope>NUCLEOTIDE SEQUENCE [LARGE SCALE GENOMIC DNA]</scope>
    <source>
        <strain evidence="1">Wuqing</strain>
    </source>
</reference>
<name>A0A0C2IST8_THEKT</name>
<protein>
    <submittedName>
        <fullName evidence="1">Uncharacterized protein</fullName>
    </submittedName>
</protein>
<proteinExistence type="predicted"/>
<evidence type="ECO:0000313" key="1">
    <source>
        <dbReference type="EMBL" id="KII68504.1"/>
    </source>
</evidence>
<dbReference type="PANTHER" id="PTHR47163:SF2">
    <property type="entry name" value="SI:DKEY-17M8.2"/>
    <property type="match status" value="1"/>
</dbReference>
<sequence length="219" mass="24982">MFSGCKSCTTLTVFRRVPTRDVALPHVNDVAIVVDVKFGQQCTGAGLYISSDRGQKKSLKRASFDFDNFYLGNKSLDLIAFVSYIQINGQTPDVVIQIDETLLKGKRRANVDRLLRADENIPREEIEEWEEINQDGQLVPGRNHGRRITGPWIFGLVECHRQGDGNYKSGEVRLFIEEKRDQESLLPMIRRNVARGSMIWSDMWPPYMRIGQDGDGLIH</sequence>
<accession>A0A0C2IST8</accession>
<evidence type="ECO:0000313" key="2">
    <source>
        <dbReference type="Proteomes" id="UP000031668"/>
    </source>
</evidence>
<dbReference type="EMBL" id="JWZT01002856">
    <property type="protein sequence ID" value="KII68504.1"/>
    <property type="molecule type" value="Genomic_DNA"/>
</dbReference>
<comment type="caution">
    <text evidence="1">The sequence shown here is derived from an EMBL/GenBank/DDBJ whole genome shotgun (WGS) entry which is preliminary data.</text>
</comment>
<dbReference type="AlphaFoldDB" id="A0A0C2IST8"/>
<keyword evidence="2" id="KW-1185">Reference proteome</keyword>